<evidence type="ECO:0000256" key="3">
    <source>
        <dbReference type="ARBA" id="ARBA00022989"/>
    </source>
</evidence>
<dbReference type="SUPFAM" id="SSF47413">
    <property type="entry name" value="lambda repressor-like DNA-binding domains"/>
    <property type="match status" value="1"/>
</dbReference>
<dbReference type="AlphaFoldDB" id="A0A5D4SMR5"/>
<evidence type="ECO:0000313" key="6">
    <source>
        <dbReference type="EMBL" id="TYS64309.1"/>
    </source>
</evidence>
<dbReference type="RefSeq" id="WP_148950013.1">
    <property type="nucleotide sequence ID" value="NZ_JAWPEO010000015.1"/>
</dbReference>
<dbReference type="GO" id="GO:0012505">
    <property type="term" value="C:endomembrane system"/>
    <property type="evidence" value="ECO:0007669"/>
    <property type="project" value="UniProtKB-SubCell"/>
</dbReference>
<gene>
    <name evidence="6" type="ORF">FZD47_12620</name>
</gene>
<keyword evidence="4" id="KW-0472">Membrane</keyword>
<evidence type="ECO:0000256" key="1">
    <source>
        <dbReference type="ARBA" id="ARBA00004127"/>
    </source>
</evidence>
<keyword evidence="3" id="KW-1133">Transmembrane helix</keyword>
<proteinExistence type="predicted"/>
<comment type="subcellular location">
    <subcellularLocation>
        <location evidence="1">Endomembrane system</location>
        <topology evidence="1">Multi-pass membrane protein</topology>
    </subcellularLocation>
</comment>
<evidence type="ECO:0000256" key="2">
    <source>
        <dbReference type="ARBA" id="ARBA00022692"/>
    </source>
</evidence>
<evidence type="ECO:0000256" key="4">
    <source>
        <dbReference type="ARBA" id="ARBA00023136"/>
    </source>
</evidence>
<protein>
    <submittedName>
        <fullName evidence="6">Helix-turn-helix domain-containing protein</fullName>
    </submittedName>
</protein>
<dbReference type="GO" id="GO:0003677">
    <property type="term" value="F:DNA binding"/>
    <property type="evidence" value="ECO:0007669"/>
    <property type="project" value="InterPro"/>
</dbReference>
<reference evidence="6 7" key="1">
    <citation type="submission" date="2019-08" db="EMBL/GenBank/DDBJ databases">
        <title>Bacillus genomes from the desert of Cuatro Cienegas, Coahuila.</title>
        <authorList>
            <person name="Olmedo-Alvarez G."/>
        </authorList>
    </citation>
    <scope>NUCLEOTIDE SEQUENCE [LARGE SCALE GENOMIC DNA]</scope>
    <source>
        <strain evidence="6 7">CH37_1T</strain>
    </source>
</reference>
<dbReference type="Gene3D" id="1.10.260.40">
    <property type="entry name" value="lambda repressor-like DNA-binding domains"/>
    <property type="match status" value="1"/>
</dbReference>
<feature type="domain" description="HTH cro/C1-type" evidence="5">
    <location>
        <begin position="12"/>
        <end position="66"/>
    </location>
</feature>
<organism evidence="6 7">
    <name type="scientific">Bacillus infantis</name>
    <dbReference type="NCBI Taxonomy" id="324767"/>
    <lineage>
        <taxon>Bacteria</taxon>
        <taxon>Bacillati</taxon>
        <taxon>Bacillota</taxon>
        <taxon>Bacilli</taxon>
        <taxon>Bacillales</taxon>
        <taxon>Bacillaceae</taxon>
        <taxon>Bacillus</taxon>
    </lineage>
</organism>
<dbReference type="InterPro" id="IPR001387">
    <property type="entry name" value="Cro/C1-type_HTH"/>
</dbReference>
<dbReference type="CDD" id="cd00093">
    <property type="entry name" value="HTH_XRE"/>
    <property type="match status" value="1"/>
</dbReference>
<dbReference type="EMBL" id="VTES01000003">
    <property type="protein sequence ID" value="TYS64309.1"/>
    <property type="molecule type" value="Genomic_DNA"/>
</dbReference>
<evidence type="ECO:0000313" key="7">
    <source>
        <dbReference type="Proteomes" id="UP000323732"/>
    </source>
</evidence>
<dbReference type="InterPro" id="IPR010652">
    <property type="entry name" value="DUF1232"/>
</dbReference>
<accession>A0A5D4SMR5</accession>
<evidence type="ECO:0000259" key="5">
    <source>
        <dbReference type="PROSITE" id="PS50943"/>
    </source>
</evidence>
<dbReference type="Pfam" id="PF06803">
    <property type="entry name" value="DUF1232"/>
    <property type="match status" value="1"/>
</dbReference>
<dbReference type="InterPro" id="IPR010982">
    <property type="entry name" value="Lambda_DNA-bd_dom_sf"/>
</dbReference>
<sequence>MAENSKEIGGLLKGLLKERSLSMRKLGQLAGIDPAVISKIVNGKRKATPEHLQRFAEHLNVPISRLYEAAGYPLGPASERNDSIGQIQDILKTAHLMDGEFRLEDVKEELAKYEELSQTGEGTGRILSQFDEKVKKVAGMGPFIQQLQEMYEKFSLKKGTKTELALMGGALLYFIAAVDCIPDYLFPVGYLDDAVVIHWAMNALPMKKTKTI</sequence>
<dbReference type="Proteomes" id="UP000323732">
    <property type="component" value="Unassembled WGS sequence"/>
</dbReference>
<dbReference type="SMART" id="SM00530">
    <property type="entry name" value="HTH_XRE"/>
    <property type="match status" value="1"/>
</dbReference>
<name>A0A5D4SMR5_9BACI</name>
<keyword evidence="2" id="KW-0812">Transmembrane</keyword>
<comment type="caution">
    <text evidence="6">The sequence shown here is derived from an EMBL/GenBank/DDBJ whole genome shotgun (WGS) entry which is preliminary data.</text>
</comment>
<dbReference type="PROSITE" id="PS50943">
    <property type="entry name" value="HTH_CROC1"/>
    <property type="match status" value="1"/>
</dbReference>
<dbReference type="Pfam" id="PF01381">
    <property type="entry name" value="HTH_3"/>
    <property type="match status" value="1"/>
</dbReference>